<dbReference type="GO" id="GO:0006508">
    <property type="term" value="P:proteolysis"/>
    <property type="evidence" value="ECO:0007669"/>
    <property type="project" value="InterPro"/>
</dbReference>
<evidence type="ECO:0000256" key="10">
    <source>
        <dbReference type="SAM" id="MobiDB-lite"/>
    </source>
</evidence>
<comment type="pathway">
    <text evidence="2">Glycolipid biosynthesis; glycosylphosphatidylinositol-anchor biosynthesis.</text>
</comment>
<feature type="transmembrane region" description="Helical" evidence="11">
    <location>
        <begin position="233"/>
        <end position="255"/>
    </location>
</feature>
<feature type="transmembrane region" description="Helical" evidence="11">
    <location>
        <begin position="807"/>
        <end position="826"/>
    </location>
</feature>
<dbReference type="EMBL" id="MTSL01000149">
    <property type="protein sequence ID" value="PJF18006.1"/>
    <property type="molecule type" value="Genomic_DNA"/>
</dbReference>
<dbReference type="UniPathway" id="UPA00196"/>
<evidence type="ECO:0000256" key="8">
    <source>
        <dbReference type="ARBA" id="ARBA00022989"/>
    </source>
</evidence>
<feature type="transmembrane region" description="Helical" evidence="11">
    <location>
        <begin position="705"/>
        <end position="725"/>
    </location>
</feature>
<evidence type="ECO:0000256" key="9">
    <source>
        <dbReference type="ARBA" id="ARBA00023136"/>
    </source>
</evidence>
<evidence type="ECO:0000256" key="12">
    <source>
        <dbReference type="SAM" id="SignalP"/>
    </source>
</evidence>
<protein>
    <submittedName>
        <fullName evidence="13">Phosphatidylinositol glycan, class K</fullName>
    </submittedName>
</protein>
<comment type="caution">
    <text evidence="13">The sequence shown here is derived from an EMBL/GenBank/DDBJ whole genome shotgun (WGS) entry which is preliminary data.</text>
</comment>
<dbReference type="GO" id="GO:0016255">
    <property type="term" value="P:attachment of GPI anchor to protein"/>
    <property type="evidence" value="ECO:0007669"/>
    <property type="project" value="InterPro"/>
</dbReference>
<comment type="subcellular location">
    <subcellularLocation>
        <location evidence="1">Membrane</location>
        <topology evidence="1">Multi-pass membrane protein</topology>
    </subcellularLocation>
</comment>
<proteinExistence type="inferred from homology"/>
<feature type="transmembrane region" description="Helical" evidence="11">
    <location>
        <begin position="773"/>
        <end position="800"/>
    </location>
</feature>
<dbReference type="PANTHER" id="PTHR48067">
    <property type="entry name" value="GPI-ANCHOR TRANSAMIDASE"/>
    <property type="match status" value="1"/>
</dbReference>
<feature type="region of interest" description="Disordered" evidence="10">
    <location>
        <begin position="133"/>
        <end position="171"/>
    </location>
</feature>
<dbReference type="GO" id="GO:0042765">
    <property type="term" value="C:GPI-anchor transamidase complex"/>
    <property type="evidence" value="ECO:0007669"/>
    <property type="project" value="InterPro"/>
</dbReference>
<dbReference type="GO" id="GO:0006506">
    <property type="term" value="P:GPI anchor biosynthetic process"/>
    <property type="evidence" value="ECO:0007669"/>
    <property type="project" value="UniProtKB-UniPathway"/>
</dbReference>
<dbReference type="AlphaFoldDB" id="A0A2H9TJU1"/>
<name>A0A2H9TJU1_9FUNG</name>
<comment type="similarity">
    <text evidence="4">Belongs to the peptidase C13 family.</text>
</comment>
<sequence length="990" mass="111107">MRVAPLSLLFAIFGNVQSAQMRDRDIEKCVACHGLANHVVSRLADTESRANEEVYIGKRLDANGKEVPSRVIRYGDSVPCNEFLHEREDEISTWFHESRRTGNFFKEVCEARINGCNAQVVQEFLAKASKNVEVEDDVPKKETPKAAAPKTEKKETPKVEKKETPKTEKKESTAPTFDAVAIVKKIVNRIKGNMIRIYNLSSELQREMVPIIKTKNWEKLKTTLKNKDFYQKYWIVFAAFASMIYLLASFVEMIFGKSGKKVRTAGTAKRRTAVKSKKEDNNWAVLVCTSTFWFNYRHVANVLSVYHIIKRLGIPDDHIILMLADDMACNPRNPIPGAVFNHYNHHLNVYGSDVEVDYRGNRLPVETPQSKRLATDEQSNVLIYMTGHGGDNFLKFQDQEEINARDLADAFTQMHERRRYSQCKFRINLARYNEILLMIDTCQASTMHDHIVAPGVTAIAIDDELGVAVLDRFTWALLEFTKNINSTSTATVQDLFDSLDPKFLSSHPDLKQSDMATSPSEARIVDFLGNVRTVETDVDPVFLRDGVELEKFTQTPKFKIVLDESLSLEQQVLGIPSREFFLTSGTINILPPIKEKLGVIRLTMGACLACCALDAGNGLAVMSHSARMWTCLGRWQHDPRLPSVESWCGYVARVAPIKGIKCDADCYTFYTVYRLGYALALYHLVQTMALIGVEDGSNPRAIIQNGFWPAKLLLLAILAVGSLWIPHWLIDYMFYPTVFLGFLFVCVQGVLLVDLAFNWAEGMLEGASDGSAIYQYLIIGSTAILNLAIIGVTASVYLYFERNLERTLMTVTALILVLMTVCSALPSVQEKSPSSGIFQSAVLGLFSLLVITSAFISNPTLPKLGTSVSTSFPVLSKIVSAFNIVFAYLAVAQVSFSNTSSISRLTSDQENTTSDDDDDAEYHYTLFHLIFAFAAVYTVLYSTYWQYSDAVGKVVESAFGFWTRVVASWFDGLLYIWILFAPIVLQDSLF</sequence>
<dbReference type="PRINTS" id="PR00776">
    <property type="entry name" value="HEMOGLOBNASE"/>
</dbReference>
<dbReference type="Pfam" id="PF01650">
    <property type="entry name" value="Peptidase_C13"/>
    <property type="match status" value="1"/>
</dbReference>
<evidence type="ECO:0000256" key="11">
    <source>
        <dbReference type="SAM" id="Phobius"/>
    </source>
</evidence>
<dbReference type="Gene3D" id="3.40.50.1460">
    <property type="match status" value="1"/>
</dbReference>
<dbReference type="PANTHER" id="PTHR48067:SF1">
    <property type="entry name" value="GPI-ANCHOR TRANSAMIDASE"/>
    <property type="match status" value="1"/>
</dbReference>
<feature type="chain" id="PRO_5014180494" evidence="12">
    <location>
        <begin position="19"/>
        <end position="990"/>
    </location>
</feature>
<feature type="transmembrane region" description="Helical" evidence="11">
    <location>
        <begin position="922"/>
        <end position="944"/>
    </location>
</feature>
<keyword evidence="6 11" id="KW-0812">Transmembrane</keyword>
<dbReference type="OrthoDB" id="192611at2759"/>
<evidence type="ECO:0000256" key="7">
    <source>
        <dbReference type="ARBA" id="ARBA00022729"/>
    </source>
</evidence>
<evidence type="ECO:0000256" key="1">
    <source>
        <dbReference type="ARBA" id="ARBA00004141"/>
    </source>
</evidence>
<feature type="transmembrane region" description="Helical" evidence="11">
    <location>
        <begin position="965"/>
        <end position="985"/>
    </location>
</feature>
<evidence type="ECO:0000256" key="6">
    <source>
        <dbReference type="ARBA" id="ARBA00022692"/>
    </source>
</evidence>
<feature type="transmembrane region" description="Helical" evidence="11">
    <location>
        <begin position="675"/>
        <end position="693"/>
    </location>
</feature>
<keyword evidence="8 11" id="KW-1133">Transmembrane helix</keyword>
<evidence type="ECO:0000313" key="13">
    <source>
        <dbReference type="EMBL" id="PJF18006.1"/>
    </source>
</evidence>
<evidence type="ECO:0000313" key="14">
    <source>
        <dbReference type="Proteomes" id="UP000240830"/>
    </source>
</evidence>
<dbReference type="Proteomes" id="UP000240830">
    <property type="component" value="Unassembled WGS sequence"/>
</dbReference>
<keyword evidence="5" id="KW-0337">GPI-anchor biosynthesis</keyword>
<accession>A0A2H9TJU1</accession>
<evidence type="ECO:0000256" key="5">
    <source>
        <dbReference type="ARBA" id="ARBA00022502"/>
    </source>
</evidence>
<comment type="similarity">
    <text evidence="3">Belongs to the TDE1 family.</text>
</comment>
<evidence type="ECO:0000256" key="3">
    <source>
        <dbReference type="ARBA" id="ARBA00006665"/>
    </source>
</evidence>
<evidence type="ECO:0000256" key="4">
    <source>
        <dbReference type="ARBA" id="ARBA00009941"/>
    </source>
</evidence>
<evidence type="ECO:0000256" key="2">
    <source>
        <dbReference type="ARBA" id="ARBA00004687"/>
    </source>
</evidence>
<gene>
    <name evidence="13" type="ORF">PSACC_02159</name>
</gene>
<dbReference type="STRING" id="1246581.A0A2H9TJU1"/>
<feature type="transmembrane region" description="Helical" evidence="11">
    <location>
        <begin position="732"/>
        <end position="753"/>
    </location>
</feature>
<organism evidence="13 14">
    <name type="scientific">Paramicrosporidium saccamoebae</name>
    <dbReference type="NCBI Taxonomy" id="1246581"/>
    <lineage>
        <taxon>Eukaryota</taxon>
        <taxon>Fungi</taxon>
        <taxon>Fungi incertae sedis</taxon>
        <taxon>Cryptomycota</taxon>
        <taxon>Cryptomycota incertae sedis</taxon>
        <taxon>Paramicrosporidium</taxon>
    </lineage>
</organism>
<dbReference type="InterPro" id="IPR005016">
    <property type="entry name" value="TDE1/TMS"/>
</dbReference>
<keyword evidence="9 11" id="KW-0472">Membrane</keyword>
<dbReference type="Pfam" id="PF03348">
    <property type="entry name" value="Serinc"/>
    <property type="match status" value="1"/>
</dbReference>
<dbReference type="GO" id="GO:0003923">
    <property type="term" value="F:GPI-anchor transamidase activity"/>
    <property type="evidence" value="ECO:0007669"/>
    <property type="project" value="InterPro"/>
</dbReference>
<dbReference type="InterPro" id="IPR001096">
    <property type="entry name" value="Peptidase_C13"/>
</dbReference>
<feature type="signal peptide" evidence="12">
    <location>
        <begin position="1"/>
        <end position="18"/>
    </location>
</feature>
<reference evidence="13 14" key="1">
    <citation type="submission" date="2016-10" db="EMBL/GenBank/DDBJ databases">
        <title>The genome of Paramicrosporidium saccamoebae is the missing link in understanding Cryptomycota and Microsporidia evolution.</title>
        <authorList>
            <person name="Quandt C.A."/>
            <person name="Beaudet D."/>
            <person name="Corsaro D."/>
            <person name="Michel R."/>
            <person name="Corradi N."/>
            <person name="James T."/>
        </authorList>
    </citation>
    <scope>NUCLEOTIDE SEQUENCE [LARGE SCALE GENOMIC DNA]</scope>
    <source>
        <strain evidence="13 14">KSL3</strain>
    </source>
</reference>
<keyword evidence="7 12" id="KW-0732">Signal</keyword>
<feature type="transmembrane region" description="Helical" evidence="11">
    <location>
        <begin position="838"/>
        <end position="857"/>
    </location>
</feature>
<feature type="transmembrane region" description="Helical" evidence="11">
    <location>
        <begin position="878"/>
        <end position="896"/>
    </location>
</feature>
<keyword evidence="14" id="KW-1185">Reference proteome</keyword>
<dbReference type="InterPro" id="IPR028361">
    <property type="entry name" value="GPI_transamidase"/>
</dbReference>